<dbReference type="EMBL" id="JACGAN010000002">
    <property type="protein sequence ID" value="MBA5745843.1"/>
    <property type="molecule type" value="Genomic_DNA"/>
</dbReference>
<evidence type="ECO:0000313" key="1">
    <source>
        <dbReference type="EMBL" id="MBA5745843.1"/>
    </source>
</evidence>
<organism evidence="1 2">
    <name type="scientific">Aerococcus urinaeequi</name>
    <dbReference type="NCBI Taxonomy" id="51665"/>
    <lineage>
        <taxon>Bacteria</taxon>
        <taxon>Bacillati</taxon>
        <taxon>Bacillota</taxon>
        <taxon>Bacilli</taxon>
        <taxon>Lactobacillales</taxon>
        <taxon>Aerococcaceae</taxon>
        <taxon>Aerococcus</taxon>
    </lineage>
</organism>
<gene>
    <name evidence="1" type="ORF">H3232_01250</name>
</gene>
<dbReference type="Proteomes" id="UP000540056">
    <property type="component" value="Unassembled WGS sequence"/>
</dbReference>
<reference evidence="1 2" key="1">
    <citation type="submission" date="2020-07" db="EMBL/GenBank/DDBJ databases">
        <title>Draft Genome Sequences of Lactobacillales Isolated from the International Space Station.</title>
        <authorList>
            <person name="Bharadwaj A.R."/>
            <person name="Singh N.K."/>
            <person name="Wood J.M."/>
            <person name="Debieu M."/>
            <person name="O'Hara N.B."/>
            <person name="Karouia F."/>
            <person name="Mason C.E."/>
            <person name="Venkateswaran K."/>
        </authorList>
    </citation>
    <scope>NUCLEOTIDE SEQUENCE [LARGE SCALE GENOMIC DNA]</scope>
    <source>
        <strain evidence="1 2">151250015-1-258-55</strain>
    </source>
</reference>
<dbReference type="RefSeq" id="WP_149358393.1">
    <property type="nucleotide sequence ID" value="NZ_JACGAM010000002.1"/>
</dbReference>
<name>A0ABR5ZVT2_9LACT</name>
<keyword evidence="2" id="KW-1185">Reference proteome</keyword>
<accession>A0ABR5ZVT2</accession>
<evidence type="ECO:0000313" key="2">
    <source>
        <dbReference type="Proteomes" id="UP000540056"/>
    </source>
</evidence>
<proteinExistence type="predicted"/>
<comment type="caution">
    <text evidence="1">The sequence shown here is derived from an EMBL/GenBank/DDBJ whole genome shotgun (WGS) entry which is preliminary data.</text>
</comment>
<sequence length="59" mass="7100">MLIGDKRLLRDKILYQYEIFNLQRLTSEVDNGNQPDRVNAQLEKFAYEVMPYIKKHTKN</sequence>
<protein>
    <submittedName>
        <fullName evidence="1">Uncharacterized protein</fullName>
    </submittedName>
</protein>